<feature type="domain" description="Autotransporter" evidence="3">
    <location>
        <begin position="655"/>
        <end position="937"/>
    </location>
</feature>
<dbReference type="Proteomes" id="UP000557717">
    <property type="component" value="Unassembled WGS sequence"/>
</dbReference>
<dbReference type="GO" id="GO:0019867">
    <property type="term" value="C:outer membrane"/>
    <property type="evidence" value="ECO:0007669"/>
    <property type="project" value="InterPro"/>
</dbReference>
<dbReference type="InterPro" id="IPR005546">
    <property type="entry name" value="Autotransporte_beta"/>
</dbReference>
<dbReference type="Pfam" id="PF01391">
    <property type="entry name" value="Collagen"/>
    <property type="match status" value="1"/>
</dbReference>
<dbReference type="NCBIfam" id="TIGR01414">
    <property type="entry name" value="autotrans_barl"/>
    <property type="match status" value="1"/>
</dbReference>
<evidence type="ECO:0000259" key="3">
    <source>
        <dbReference type="PROSITE" id="PS51208"/>
    </source>
</evidence>
<accession>A0A840VD57</accession>
<dbReference type="InterPro" id="IPR008160">
    <property type="entry name" value="Collagen"/>
</dbReference>
<name>A0A840VD57_9BACT</name>
<dbReference type="Pfam" id="PF12951">
    <property type="entry name" value="PATR"/>
    <property type="match status" value="1"/>
</dbReference>
<feature type="region of interest" description="Disordered" evidence="2">
    <location>
        <begin position="622"/>
        <end position="652"/>
    </location>
</feature>
<evidence type="ECO:0000256" key="1">
    <source>
        <dbReference type="ARBA" id="ARBA00022729"/>
    </source>
</evidence>
<keyword evidence="5" id="KW-1185">Reference proteome</keyword>
<dbReference type="SUPFAM" id="SSF51126">
    <property type="entry name" value="Pectin lyase-like"/>
    <property type="match status" value="1"/>
</dbReference>
<dbReference type="PROSITE" id="PS51208">
    <property type="entry name" value="AUTOTRANSPORTER"/>
    <property type="match status" value="1"/>
</dbReference>
<organism evidence="4 5">
    <name type="scientific">Haloferula luteola</name>
    <dbReference type="NCBI Taxonomy" id="595692"/>
    <lineage>
        <taxon>Bacteria</taxon>
        <taxon>Pseudomonadati</taxon>
        <taxon>Verrucomicrobiota</taxon>
        <taxon>Verrucomicrobiia</taxon>
        <taxon>Verrucomicrobiales</taxon>
        <taxon>Verrucomicrobiaceae</taxon>
        <taxon>Haloferula</taxon>
    </lineage>
</organism>
<dbReference type="SMART" id="SM00869">
    <property type="entry name" value="Autotransporter"/>
    <property type="match status" value="1"/>
</dbReference>
<dbReference type="SUPFAM" id="SSF103515">
    <property type="entry name" value="Autotransporter"/>
    <property type="match status" value="1"/>
</dbReference>
<proteinExistence type="predicted"/>
<dbReference type="Pfam" id="PF03797">
    <property type="entry name" value="Autotransporter"/>
    <property type="match status" value="1"/>
</dbReference>
<evidence type="ECO:0000313" key="5">
    <source>
        <dbReference type="Proteomes" id="UP000557717"/>
    </source>
</evidence>
<evidence type="ECO:0000256" key="2">
    <source>
        <dbReference type="SAM" id="MobiDB-lite"/>
    </source>
</evidence>
<sequence>MGGTGGAGGLAGLAGTGGAGGLGGSSVGGAGGIGGLAGLGGEGGAGDGAGSAGQRGEDGVAGMNGDAGLAGTSGLAGIAGEAGAEGSAGASGIGGVDGEAGASGIAGSTGMDGVQGIDGLPGAEGLAGTAGSTGAVGLSGESGSAGTAGADGGAGASGAAGAVGADGLAGVSGATGSAGTDGLGGVAIQGEGQTTVINAGTLSGGLAYDGVTRARAVEFTGGGNRLELEAGSVIEGDAVAIHDDGEIDTLALGGIEDGSFDVSAIGVQYQGFNAFDKSGSSVWTLEGETSEVTPWSLSEGVLAVSREESLGAESGSLTFDGGTLRVVGTEYGGTSREVTLLDGGGSFEIEEGAAVFTVESAITGSGDLAKLGEGTLVLNACNPITGTTFVDEGTLVIGSTEEDSGACVDGDAVVARQGTLAGFGTVGGQLSNEGTVSPGYGDGEVGTFSVGGDFTQGSGGTFLVDVAGDSNTADRLDVEGSATLDGALEVRVGGEPDWYHQHTVVDAEGGVNGEFATVATDRENVDGIVQYVPGEVQLELFRNDVVFTREVPNLTPNQFNTAGGLQGVDPEGEVYRNVLIAGKAQAPRTLDQLSGEGHAGLASAMVASERITRGIMVDRMRQGVASHAEKGTSGPSAPSYGDSKSGDVVSPVEDPRARGWELWAEGVSDELDLDGDSNAASVSQSLAGIYVGGNLMLGGGWVVGATYGHTAGDVTVSDRRFGADVENNVFGLSAGKQWEVSDDGLVRWVLGGSYTMSSIEAERSVAFGRLNERLSSEYDSTATQWFTEIGYEKRVASRTFLEPYWNLAWTSYSSDGYQERGGASALRGQGSDLDQVTSVVGVRVRREFDLGALPAWLQAGLGWQHVSGDLAGVSSHAFAGGPQFQVTGAAIDRESLMLNLGAGLRITDSLTVGASYTGTFSEQNTENTSRLHVEWGF</sequence>
<dbReference type="EMBL" id="JACHFD010000008">
    <property type="protein sequence ID" value="MBB5351749.1"/>
    <property type="molecule type" value="Genomic_DNA"/>
</dbReference>
<feature type="region of interest" description="Disordered" evidence="2">
    <location>
        <begin position="45"/>
        <end position="65"/>
    </location>
</feature>
<gene>
    <name evidence="4" type="ORF">HNR46_001988</name>
</gene>
<reference evidence="4 5" key="1">
    <citation type="submission" date="2020-08" db="EMBL/GenBank/DDBJ databases">
        <title>Genomic Encyclopedia of Type Strains, Phase IV (KMG-IV): sequencing the most valuable type-strain genomes for metagenomic binning, comparative biology and taxonomic classification.</title>
        <authorList>
            <person name="Goeker M."/>
        </authorList>
    </citation>
    <scope>NUCLEOTIDE SEQUENCE [LARGE SCALE GENOMIC DNA]</scope>
    <source>
        <strain evidence="4 5">YC6886</strain>
    </source>
</reference>
<dbReference type="InterPro" id="IPR006315">
    <property type="entry name" value="OM_autotransptr_brl_dom"/>
</dbReference>
<evidence type="ECO:0000313" key="4">
    <source>
        <dbReference type="EMBL" id="MBB5351749.1"/>
    </source>
</evidence>
<keyword evidence="1" id="KW-0732">Signal</keyword>
<comment type="caution">
    <text evidence="4">The sequence shown here is derived from an EMBL/GenBank/DDBJ whole genome shotgun (WGS) entry which is preliminary data.</text>
</comment>
<protein>
    <submittedName>
        <fullName evidence="4">Outer membrane autotransporter protein</fullName>
    </submittedName>
</protein>
<dbReference type="InterPro" id="IPR036709">
    <property type="entry name" value="Autotransporte_beta_dom_sf"/>
</dbReference>
<dbReference type="Gene3D" id="2.40.128.130">
    <property type="entry name" value="Autotransporter beta-domain"/>
    <property type="match status" value="1"/>
</dbReference>
<dbReference type="InterPro" id="IPR013425">
    <property type="entry name" value="Autotrns_rpt"/>
</dbReference>
<dbReference type="NCBIfam" id="TIGR02601">
    <property type="entry name" value="autotrns_rpt"/>
    <property type="match status" value="1"/>
</dbReference>
<dbReference type="AlphaFoldDB" id="A0A840VD57"/>
<dbReference type="InterPro" id="IPR011050">
    <property type="entry name" value="Pectin_lyase_fold/virulence"/>
</dbReference>